<keyword evidence="6 12" id="KW-1133">Transmembrane helix</keyword>
<evidence type="ECO:0000313" key="13">
    <source>
        <dbReference type="EMBL" id="MDN4473300.1"/>
    </source>
</evidence>
<dbReference type="InterPro" id="IPR004570">
    <property type="entry name" value="Phosphatidylglycerol_P_synth"/>
</dbReference>
<keyword evidence="7" id="KW-0443">Lipid metabolism</keyword>
<evidence type="ECO:0000256" key="10">
    <source>
        <dbReference type="ARBA" id="ARBA00023264"/>
    </source>
</evidence>
<evidence type="ECO:0000256" key="1">
    <source>
        <dbReference type="ARBA" id="ARBA00004141"/>
    </source>
</evidence>
<reference evidence="13" key="1">
    <citation type="submission" date="2023-06" db="EMBL/GenBank/DDBJ databases">
        <title>SYSU T00b26.</title>
        <authorList>
            <person name="Gao L."/>
            <person name="Fang B.-Z."/>
            <person name="Li W.-J."/>
        </authorList>
    </citation>
    <scope>NUCLEOTIDE SEQUENCE</scope>
    <source>
        <strain evidence="13">SYSU T00b26</strain>
    </source>
</reference>
<keyword evidence="8 12" id="KW-0472">Membrane</keyword>
<dbReference type="EC" id="2.7.8.-" evidence="13"/>
<dbReference type="PANTHER" id="PTHR14269:SF62">
    <property type="entry name" value="CDP-DIACYLGLYCEROL--GLYCEROL-3-PHOSPHATE 3-PHOSPHATIDYLTRANSFERASE 1, CHLOROPLASTIC"/>
    <property type="match status" value="1"/>
</dbReference>
<keyword evidence="14" id="KW-1185">Reference proteome</keyword>
<comment type="caution">
    <text evidence="13">The sequence shown here is derived from an EMBL/GenBank/DDBJ whole genome shotgun (WGS) entry which is preliminary data.</text>
</comment>
<evidence type="ECO:0000256" key="3">
    <source>
        <dbReference type="ARBA" id="ARBA00022516"/>
    </source>
</evidence>
<dbReference type="InterPro" id="IPR050324">
    <property type="entry name" value="CDP-alcohol_PTase-I"/>
</dbReference>
<sequence length="195" mass="21186">METSRAIWTIPNLISVVRIVLVAVFGALLVAEQDGWAIVVLAAAGVSDFLDGFLARRWGQVTQLGRILDPTADRLLTIVVVLGLLARDIIPWWLVLVLLARDVMVGVVLLYGWSKRVRSPHVTYVGKAATAALYVFFPLAYVSFERVDVLHTIAIVGASLAAVVYWWAGVGYVRDVLSRVADSARAAEESDASPA</sequence>
<accession>A0ABT8G2F2</accession>
<dbReference type="Pfam" id="PF01066">
    <property type="entry name" value="CDP-OH_P_transf"/>
    <property type="match status" value="1"/>
</dbReference>
<organism evidence="13 14">
    <name type="scientific">Demequina zhanjiangensis</name>
    <dbReference type="NCBI Taxonomy" id="3051659"/>
    <lineage>
        <taxon>Bacteria</taxon>
        <taxon>Bacillati</taxon>
        <taxon>Actinomycetota</taxon>
        <taxon>Actinomycetes</taxon>
        <taxon>Micrococcales</taxon>
        <taxon>Demequinaceae</taxon>
        <taxon>Demequina</taxon>
    </lineage>
</organism>
<dbReference type="Gene3D" id="1.20.120.1760">
    <property type="match status" value="1"/>
</dbReference>
<feature type="transmembrane region" description="Helical" evidence="12">
    <location>
        <begin position="124"/>
        <end position="144"/>
    </location>
</feature>
<dbReference type="PROSITE" id="PS00379">
    <property type="entry name" value="CDP_ALCOHOL_P_TRANSF"/>
    <property type="match status" value="1"/>
</dbReference>
<keyword evidence="10" id="KW-1208">Phospholipid metabolism</keyword>
<dbReference type="InterPro" id="IPR000462">
    <property type="entry name" value="CDP-OH_P_trans"/>
</dbReference>
<feature type="transmembrane region" description="Helical" evidence="12">
    <location>
        <begin position="92"/>
        <end position="112"/>
    </location>
</feature>
<evidence type="ECO:0000256" key="12">
    <source>
        <dbReference type="SAM" id="Phobius"/>
    </source>
</evidence>
<dbReference type="PANTHER" id="PTHR14269">
    <property type="entry name" value="CDP-DIACYLGLYCEROL--GLYCEROL-3-PHOSPHATE 3-PHOSPHATIDYLTRANSFERASE-RELATED"/>
    <property type="match status" value="1"/>
</dbReference>
<evidence type="ECO:0000256" key="6">
    <source>
        <dbReference type="ARBA" id="ARBA00022989"/>
    </source>
</evidence>
<evidence type="ECO:0000313" key="14">
    <source>
        <dbReference type="Proteomes" id="UP001172738"/>
    </source>
</evidence>
<feature type="transmembrane region" description="Helical" evidence="12">
    <location>
        <begin position="12"/>
        <end position="30"/>
    </location>
</feature>
<gene>
    <name evidence="13" type="ORF">QQX04_09890</name>
</gene>
<dbReference type="InterPro" id="IPR048254">
    <property type="entry name" value="CDP_ALCOHOL_P_TRANSF_CS"/>
</dbReference>
<keyword evidence="9" id="KW-0594">Phospholipid biosynthesis</keyword>
<comment type="similarity">
    <text evidence="2 11">Belongs to the CDP-alcohol phosphatidyltransferase class-I family.</text>
</comment>
<evidence type="ECO:0000256" key="7">
    <source>
        <dbReference type="ARBA" id="ARBA00023098"/>
    </source>
</evidence>
<evidence type="ECO:0000256" key="2">
    <source>
        <dbReference type="ARBA" id="ARBA00010441"/>
    </source>
</evidence>
<comment type="subcellular location">
    <subcellularLocation>
        <location evidence="1">Membrane</location>
        <topology evidence="1">Multi-pass membrane protein</topology>
    </subcellularLocation>
</comment>
<feature type="transmembrane region" description="Helical" evidence="12">
    <location>
        <begin position="150"/>
        <end position="168"/>
    </location>
</feature>
<evidence type="ECO:0000256" key="11">
    <source>
        <dbReference type="RuleBase" id="RU003750"/>
    </source>
</evidence>
<keyword evidence="4 11" id="KW-0808">Transferase</keyword>
<dbReference type="PIRSF" id="PIRSF000847">
    <property type="entry name" value="Phos_ph_gly_syn"/>
    <property type="match status" value="1"/>
</dbReference>
<dbReference type="InterPro" id="IPR043130">
    <property type="entry name" value="CDP-OH_PTrfase_TM_dom"/>
</dbReference>
<dbReference type="EMBL" id="JAUHPV010000005">
    <property type="protein sequence ID" value="MDN4473300.1"/>
    <property type="molecule type" value="Genomic_DNA"/>
</dbReference>
<evidence type="ECO:0000256" key="4">
    <source>
        <dbReference type="ARBA" id="ARBA00022679"/>
    </source>
</evidence>
<evidence type="ECO:0000256" key="8">
    <source>
        <dbReference type="ARBA" id="ARBA00023136"/>
    </source>
</evidence>
<proteinExistence type="inferred from homology"/>
<protein>
    <submittedName>
        <fullName evidence="13">CDP-alcohol phosphatidyltransferase family protein</fullName>
        <ecNumber evidence="13">2.7.8.-</ecNumber>
    </submittedName>
</protein>
<dbReference type="RefSeq" id="WP_301128696.1">
    <property type="nucleotide sequence ID" value="NZ_JAUHPV010000005.1"/>
</dbReference>
<dbReference type="GO" id="GO:0016740">
    <property type="term" value="F:transferase activity"/>
    <property type="evidence" value="ECO:0007669"/>
    <property type="project" value="UniProtKB-KW"/>
</dbReference>
<keyword evidence="5 12" id="KW-0812">Transmembrane</keyword>
<name>A0ABT8G2F2_9MICO</name>
<dbReference type="Proteomes" id="UP001172738">
    <property type="component" value="Unassembled WGS sequence"/>
</dbReference>
<evidence type="ECO:0000256" key="9">
    <source>
        <dbReference type="ARBA" id="ARBA00023209"/>
    </source>
</evidence>
<keyword evidence="3" id="KW-0444">Lipid biosynthesis</keyword>
<evidence type="ECO:0000256" key="5">
    <source>
        <dbReference type="ARBA" id="ARBA00022692"/>
    </source>
</evidence>